<keyword evidence="1 3" id="KW-0479">Metal-binding</keyword>
<dbReference type="Proteomes" id="UP001549920">
    <property type="component" value="Unassembled WGS sequence"/>
</dbReference>
<protein>
    <recommendedName>
        <fullName evidence="6">RING-type domain-containing protein</fullName>
    </recommendedName>
</protein>
<evidence type="ECO:0000256" key="4">
    <source>
        <dbReference type="SAM" id="MobiDB-lite"/>
    </source>
</evidence>
<evidence type="ECO:0000259" key="6">
    <source>
        <dbReference type="PROSITE" id="PS50089"/>
    </source>
</evidence>
<evidence type="ECO:0000313" key="7">
    <source>
        <dbReference type="EMBL" id="KAL0852791.1"/>
    </source>
</evidence>
<dbReference type="InterPro" id="IPR051826">
    <property type="entry name" value="E3_ubiquitin-ligase_domain"/>
</dbReference>
<dbReference type="CDD" id="cd16454">
    <property type="entry name" value="RING-H2_PA-TM-RING"/>
    <property type="match status" value="1"/>
</dbReference>
<feature type="transmembrane region" description="Helical" evidence="5">
    <location>
        <begin position="18"/>
        <end position="37"/>
    </location>
</feature>
<keyword evidence="5" id="KW-0472">Membrane</keyword>
<feature type="domain" description="RING-type" evidence="6">
    <location>
        <begin position="234"/>
        <end position="275"/>
    </location>
</feature>
<dbReference type="Gene3D" id="3.30.40.10">
    <property type="entry name" value="Zinc/RING finger domain, C3HC4 (zinc finger)"/>
    <property type="match status" value="1"/>
</dbReference>
<dbReference type="SUPFAM" id="SSF57850">
    <property type="entry name" value="RING/U-box"/>
    <property type="match status" value="1"/>
</dbReference>
<evidence type="ECO:0000313" key="8">
    <source>
        <dbReference type="Proteomes" id="UP001549920"/>
    </source>
</evidence>
<keyword evidence="8" id="KW-1185">Reference proteome</keyword>
<feature type="compositionally biased region" description="Acidic residues" evidence="4">
    <location>
        <begin position="94"/>
        <end position="109"/>
    </location>
</feature>
<evidence type="ECO:0000256" key="3">
    <source>
        <dbReference type="PROSITE-ProRule" id="PRU00175"/>
    </source>
</evidence>
<accession>A0ABR3GZI0</accession>
<dbReference type="InterPro" id="IPR013083">
    <property type="entry name" value="Znf_RING/FYVE/PHD"/>
</dbReference>
<gene>
    <name evidence="7" type="ORF">ABMA27_012598</name>
</gene>
<keyword evidence="5" id="KW-0812">Transmembrane</keyword>
<proteinExistence type="predicted"/>
<keyword evidence="5" id="KW-1133">Transmembrane helix</keyword>
<sequence length="279" mass="31575">MNVREEDRQKNSCPSRGLGLAAAAIGVGVGAALYYFFSKGPENPGGEGSTTSGWTCEQPHAFEQTHENEDSYITISENSTTDTSIHDSNTDTAESSEESEYESSDEESEGPNPFRFFFNLTNDESNVHESSDSDESSIEDSFETNYMQMPYGSSDVMNVESESDNMEWDVTTSSVDVPVFEFTRSPRFNILQAARGFLTKEEETLRQQALYEEEQMRILREEAYRERTWSLEECSICFDIILKDQQVTTLPCTHHFHSACIAPWLQEQQTCPNCRKAAE</sequence>
<dbReference type="SMART" id="SM00184">
    <property type="entry name" value="RING"/>
    <property type="match status" value="1"/>
</dbReference>
<reference evidence="7 8" key="1">
    <citation type="submission" date="2024-06" db="EMBL/GenBank/DDBJ databases">
        <title>A chromosome-level genome assembly of beet webworm, Loxostege sticticalis.</title>
        <authorList>
            <person name="Zhang Y."/>
        </authorList>
    </citation>
    <scope>NUCLEOTIDE SEQUENCE [LARGE SCALE GENOMIC DNA]</scope>
    <source>
        <strain evidence="7">AQ026</strain>
        <tissue evidence="7">Whole body</tissue>
    </source>
</reference>
<dbReference type="InterPro" id="IPR001841">
    <property type="entry name" value="Znf_RING"/>
</dbReference>
<name>A0ABR3GZI0_LOXSC</name>
<evidence type="ECO:0000256" key="2">
    <source>
        <dbReference type="ARBA" id="ARBA00022833"/>
    </source>
</evidence>
<feature type="region of interest" description="Disordered" evidence="4">
    <location>
        <begin position="77"/>
        <end position="118"/>
    </location>
</feature>
<dbReference type="PROSITE" id="PS50089">
    <property type="entry name" value="ZF_RING_2"/>
    <property type="match status" value="1"/>
</dbReference>
<dbReference type="Pfam" id="PF13639">
    <property type="entry name" value="zf-RING_2"/>
    <property type="match status" value="1"/>
</dbReference>
<dbReference type="EMBL" id="JBEUOH010000031">
    <property type="protein sequence ID" value="KAL0852791.1"/>
    <property type="molecule type" value="Genomic_DNA"/>
</dbReference>
<keyword evidence="2" id="KW-0862">Zinc</keyword>
<evidence type="ECO:0000256" key="5">
    <source>
        <dbReference type="SAM" id="Phobius"/>
    </source>
</evidence>
<evidence type="ECO:0000256" key="1">
    <source>
        <dbReference type="ARBA" id="ARBA00022771"/>
    </source>
</evidence>
<organism evidence="7 8">
    <name type="scientific">Loxostege sticticalis</name>
    <name type="common">Beet webworm moth</name>
    <dbReference type="NCBI Taxonomy" id="481309"/>
    <lineage>
        <taxon>Eukaryota</taxon>
        <taxon>Metazoa</taxon>
        <taxon>Ecdysozoa</taxon>
        <taxon>Arthropoda</taxon>
        <taxon>Hexapoda</taxon>
        <taxon>Insecta</taxon>
        <taxon>Pterygota</taxon>
        <taxon>Neoptera</taxon>
        <taxon>Endopterygota</taxon>
        <taxon>Lepidoptera</taxon>
        <taxon>Glossata</taxon>
        <taxon>Ditrysia</taxon>
        <taxon>Pyraloidea</taxon>
        <taxon>Crambidae</taxon>
        <taxon>Pyraustinae</taxon>
        <taxon>Loxostege</taxon>
    </lineage>
</organism>
<keyword evidence="1 3" id="KW-0863">Zinc-finger</keyword>
<dbReference type="PANTHER" id="PTHR22765">
    <property type="entry name" value="RING FINGER AND PROTEASE ASSOCIATED DOMAIN-CONTAINING"/>
    <property type="match status" value="1"/>
</dbReference>
<comment type="caution">
    <text evidence="7">The sequence shown here is derived from an EMBL/GenBank/DDBJ whole genome shotgun (WGS) entry which is preliminary data.</text>
</comment>